<reference evidence="4 5" key="1">
    <citation type="submission" date="2017-03" db="EMBL/GenBank/DDBJ databases">
        <title>Genomes of endolithic fungi from Antarctica.</title>
        <authorList>
            <person name="Coleine C."/>
            <person name="Masonjones S."/>
            <person name="Stajich J.E."/>
        </authorList>
    </citation>
    <scope>NUCLEOTIDE SEQUENCE [LARGE SCALE GENOMIC DNA]</scope>
    <source>
        <strain evidence="4 5">CCFEE 5184</strain>
    </source>
</reference>
<keyword evidence="5" id="KW-1185">Reference proteome</keyword>
<evidence type="ECO:0000313" key="5">
    <source>
        <dbReference type="Proteomes" id="UP000309340"/>
    </source>
</evidence>
<gene>
    <name evidence="4" type="ORF">B0A55_03072</name>
</gene>
<feature type="domain" description="Threonyl/alanyl tRNA synthetase SAD" evidence="3">
    <location>
        <begin position="280"/>
        <end position="322"/>
    </location>
</feature>
<dbReference type="InterPro" id="IPR051335">
    <property type="entry name" value="Alanyl-tRNA_Editing_Enzymes"/>
</dbReference>
<dbReference type="GO" id="GO:0004812">
    <property type="term" value="F:aminoacyl-tRNA ligase activity"/>
    <property type="evidence" value="ECO:0007669"/>
    <property type="project" value="InterPro"/>
</dbReference>
<organism evidence="4 5">
    <name type="scientific">Friedmanniomyces simplex</name>
    <dbReference type="NCBI Taxonomy" id="329884"/>
    <lineage>
        <taxon>Eukaryota</taxon>
        <taxon>Fungi</taxon>
        <taxon>Dikarya</taxon>
        <taxon>Ascomycota</taxon>
        <taxon>Pezizomycotina</taxon>
        <taxon>Dothideomycetes</taxon>
        <taxon>Dothideomycetidae</taxon>
        <taxon>Mycosphaerellales</taxon>
        <taxon>Teratosphaeriaceae</taxon>
        <taxon>Friedmanniomyces</taxon>
    </lineage>
</organism>
<comment type="caution">
    <text evidence="4">The sequence shown here is derived from an EMBL/GenBank/DDBJ whole genome shotgun (WGS) entry which is preliminary data.</text>
</comment>
<dbReference type="OrthoDB" id="288942at2759"/>
<dbReference type="EMBL" id="NAJQ01000171">
    <property type="protein sequence ID" value="TKA76167.1"/>
    <property type="molecule type" value="Genomic_DNA"/>
</dbReference>
<dbReference type="GO" id="GO:0043039">
    <property type="term" value="P:tRNA aminoacylation"/>
    <property type="evidence" value="ECO:0007669"/>
    <property type="project" value="InterPro"/>
</dbReference>
<sequence length="326" mass="35472">MSTSGVQSNGEGHATALDLAKSPQTKLVFHSAQHQQTYDHQTGLVSLSPLASLPDADQSLFKLPQETQASIYAITTESTIFHPQGGGQPSDIGELLINSQDGNQHTFNVLTARTSATNPMVVLHFGHFTTANPPDQQLSGASVNQLVNADKRHLFSRLHTAGHVLGAATRTLLENRIENFDELKASHFPDSAACEFQGSIDGKYKPEIQTSVDEMVAQDAEVRISWWTKADFRGRGLERLVPSDEDWKGIAVAVDEDGRAGLEGVEGVEDRETDDERTRIRVVDIVGAEVYPCGGTHVASTRQCGKVTVKKISRQKGNSRVSYLVD</sequence>
<proteinExistence type="inferred from homology"/>
<comment type="cofactor">
    <cofactor evidence="1">
        <name>Zn(2+)</name>
        <dbReference type="ChEBI" id="CHEBI:29105"/>
    </cofactor>
</comment>
<accession>A0A4U0XJ09</accession>
<evidence type="ECO:0000256" key="2">
    <source>
        <dbReference type="ARBA" id="ARBA00008429"/>
    </source>
</evidence>
<comment type="similarity">
    <text evidence="2">Belongs to the class-II aminoacyl-tRNA synthetase family. Alax-L subfamily.</text>
</comment>
<dbReference type="Gene3D" id="2.40.30.130">
    <property type="match status" value="1"/>
</dbReference>
<protein>
    <recommendedName>
        <fullName evidence="3">Threonyl/alanyl tRNA synthetase SAD domain-containing protein</fullName>
    </recommendedName>
</protein>
<dbReference type="GO" id="GO:0005524">
    <property type="term" value="F:ATP binding"/>
    <property type="evidence" value="ECO:0007669"/>
    <property type="project" value="InterPro"/>
</dbReference>
<dbReference type="STRING" id="329884.A0A4U0XJ09"/>
<evidence type="ECO:0000256" key="1">
    <source>
        <dbReference type="ARBA" id="ARBA00001947"/>
    </source>
</evidence>
<dbReference type="SUPFAM" id="SSF55186">
    <property type="entry name" value="ThrRS/AlaRS common domain"/>
    <property type="match status" value="1"/>
</dbReference>
<dbReference type="Proteomes" id="UP000309340">
    <property type="component" value="Unassembled WGS sequence"/>
</dbReference>
<name>A0A4U0XJ09_9PEZI</name>
<dbReference type="PANTHER" id="PTHR43462:SF2">
    <property type="entry name" value="THREONYL AND ALANYL TRNA SYNTHETASE SECOND ADDITIONAL DOMAIN-CONTAINING PROTEIN"/>
    <property type="match status" value="1"/>
</dbReference>
<dbReference type="SUPFAM" id="SSF50447">
    <property type="entry name" value="Translation proteins"/>
    <property type="match status" value="1"/>
</dbReference>
<dbReference type="InterPro" id="IPR009000">
    <property type="entry name" value="Transl_B-barrel_sf"/>
</dbReference>
<dbReference type="Pfam" id="PF07973">
    <property type="entry name" value="tRNA_SAD"/>
    <property type="match status" value="1"/>
</dbReference>
<dbReference type="AlphaFoldDB" id="A0A4U0XJ09"/>
<dbReference type="InterPro" id="IPR018163">
    <property type="entry name" value="Thr/Ala-tRNA-synth_IIc_edit"/>
</dbReference>
<dbReference type="PANTHER" id="PTHR43462">
    <property type="entry name" value="ALANYL-TRNA EDITING PROTEIN"/>
    <property type="match status" value="1"/>
</dbReference>
<dbReference type="SMART" id="SM00863">
    <property type="entry name" value="tRNA_SAD"/>
    <property type="match status" value="1"/>
</dbReference>
<evidence type="ECO:0000259" key="3">
    <source>
        <dbReference type="SMART" id="SM00863"/>
    </source>
</evidence>
<evidence type="ECO:0000313" key="4">
    <source>
        <dbReference type="EMBL" id="TKA76167.1"/>
    </source>
</evidence>
<dbReference type="InterPro" id="IPR012947">
    <property type="entry name" value="tRNA_SAD"/>
</dbReference>
<dbReference type="Gene3D" id="3.30.980.10">
    <property type="entry name" value="Threonyl-trna Synthetase, Chain A, domain 2"/>
    <property type="match status" value="1"/>
</dbReference>